<keyword evidence="3" id="KW-1185">Reference proteome</keyword>
<feature type="region of interest" description="Disordered" evidence="1">
    <location>
        <begin position="47"/>
        <end position="67"/>
    </location>
</feature>
<proteinExistence type="predicted"/>
<organism evidence="2 3">
    <name type="scientific">Pseudorhizobium banfieldiae</name>
    <dbReference type="NCBI Taxonomy" id="1125847"/>
    <lineage>
        <taxon>Bacteria</taxon>
        <taxon>Pseudomonadati</taxon>
        <taxon>Pseudomonadota</taxon>
        <taxon>Alphaproteobacteria</taxon>
        <taxon>Hyphomicrobiales</taxon>
        <taxon>Rhizobiaceae</taxon>
        <taxon>Rhizobium/Agrobacterium group</taxon>
        <taxon>Pseudorhizobium</taxon>
    </lineage>
</organism>
<reference evidence="2 3" key="1">
    <citation type="journal article" date="2013" name="Genome Biol. Evol.">
        <title>Life in an arsenic-containing gold mine: genome and physiology of the autotrophic arsenite-oxidizing bacterium rhizobium sp. NT-26.</title>
        <authorList>
            <person name="Andres J."/>
            <person name="Arsene-Ploetze F."/>
            <person name="Barbe V."/>
            <person name="Brochier-Armanet C."/>
            <person name="Cleiss-Arnold J."/>
            <person name="Coppee J.Y."/>
            <person name="Dillies M.A."/>
            <person name="Geist"/>
            <person name="L"/>
            <person name="Joublin A."/>
            <person name="Koechler S."/>
            <person name="Lassalle F."/>
            <person name="Marchal M."/>
            <person name="Medigue C."/>
            <person name="Muller D."/>
            <person name="Nesme X."/>
            <person name="Plewniak F."/>
            <person name="Proux C."/>
            <person name="Ramirez-Bahena M.H."/>
            <person name="Schenowitz C."/>
            <person name="Sismeiro O."/>
            <person name="Vallenet D."/>
            <person name="Santini J.M."/>
            <person name="Bertin P.N."/>
        </authorList>
    </citation>
    <scope>NUCLEOTIDE SEQUENCE [LARGE SCALE GENOMIC DNA]</scope>
    <source>
        <strain evidence="2 3">NT-26</strain>
    </source>
</reference>
<name>L0NGL6_9HYPH</name>
<evidence type="ECO:0000256" key="1">
    <source>
        <dbReference type="SAM" id="MobiDB-lite"/>
    </source>
</evidence>
<dbReference type="KEGG" id="rht:NT26_2476"/>
<dbReference type="EMBL" id="FO082820">
    <property type="protein sequence ID" value="CCF20200.1"/>
    <property type="molecule type" value="Genomic_DNA"/>
</dbReference>
<evidence type="ECO:0000313" key="3">
    <source>
        <dbReference type="Proteomes" id="UP000010792"/>
    </source>
</evidence>
<dbReference type="InterPro" id="IPR022037">
    <property type="entry name" value="DUF3606"/>
</dbReference>
<dbReference type="Pfam" id="PF12244">
    <property type="entry name" value="DUF3606"/>
    <property type="match status" value="1"/>
</dbReference>
<dbReference type="Proteomes" id="UP000010792">
    <property type="component" value="Chromosome"/>
</dbReference>
<accession>L0NGL6</accession>
<dbReference type="STRING" id="1125847.NT26_2476"/>
<feature type="compositionally biased region" description="Basic and acidic residues" evidence="1">
    <location>
        <begin position="56"/>
        <end position="67"/>
    </location>
</feature>
<dbReference type="AlphaFoldDB" id="L0NGL6"/>
<evidence type="ECO:0000313" key="2">
    <source>
        <dbReference type="EMBL" id="CCF20200.1"/>
    </source>
</evidence>
<gene>
    <name evidence="2" type="ORF">NT26_2476</name>
</gene>
<evidence type="ECO:0008006" key="4">
    <source>
        <dbReference type="Google" id="ProtNLM"/>
    </source>
</evidence>
<sequence>MSIVRTETFRATSTDPCRPGLSLADPLLQEPFDSSWILEAMQSQEECEMSQTNRGRAQDRARVAAGQDHELRYEADKEGVSKADVKDAVHEVGNSRNKVEQKLEEGR</sequence>
<protein>
    <recommendedName>
        <fullName evidence="4">DUF3606 domain-containing protein</fullName>
    </recommendedName>
</protein>